<dbReference type="EMBL" id="ABCA03000055">
    <property type="protein sequence ID" value="EDR99627.1"/>
    <property type="molecule type" value="Genomic_DNA"/>
</dbReference>
<organism evidence="1 2">
    <name type="scientific">[Eubacterium] siraeum DSM 15702</name>
    <dbReference type="NCBI Taxonomy" id="428128"/>
    <lineage>
        <taxon>Bacteria</taxon>
        <taxon>Bacillati</taxon>
        <taxon>Bacillota</taxon>
        <taxon>Clostridia</taxon>
        <taxon>Eubacteriales</taxon>
        <taxon>Oscillospiraceae</taxon>
        <taxon>Oscillospiraceae incertae sedis</taxon>
    </lineage>
</organism>
<dbReference type="AlphaFoldDB" id="B0MS59"/>
<reference evidence="1" key="1">
    <citation type="submission" date="2007-10" db="EMBL/GenBank/DDBJ databases">
        <authorList>
            <person name="Fulton L."/>
            <person name="Clifton S."/>
            <person name="Fulton B."/>
            <person name="Xu J."/>
            <person name="Minx P."/>
            <person name="Pepin K.H."/>
            <person name="Johnson M."/>
            <person name="Thiruvilangam P."/>
            <person name="Bhonagiri V."/>
            <person name="Nash W.E."/>
            <person name="Mardis E.R."/>
            <person name="Wilson R.K."/>
        </authorList>
    </citation>
    <scope>NUCLEOTIDE SEQUENCE [LARGE SCALE GENOMIC DNA]</scope>
    <source>
        <strain evidence="1">DSM 15702</strain>
    </source>
</reference>
<reference evidence="1" key="2">
    <citation type="submission" date="2014-06" db="EMBL/GenBank/DDBJ databases">
        <title>Draft genome sequence of Eubacterium siraeum (DSM 15702).</title>
        <authorList>
            <person name="Sudarsanam P."/>
            <person name="Ley R."/>
            <person name="Guruge J."/>
            <person name="Turnbaugh P.J."/>
            <person name="Mahowald M."/>
            <person name="Liep D."/>
            <person name="Gordon J."/>
        </authorList>
    </citation>
    <scope>NUCLEOTIDE SEQUENCE</scope>
    <source>
        <strain evidence="1">DSM 15702</strain>
    </source>
</reference>
<evidence type="ECO:0000313" key="1">
    <source>
        <dbReference type="EMBL" id="EDR99627.1"/>
    </source>
</evidence>
<gene>
    <name evidence="1" type="ORF">EUBSIR_02696</name>
</gene>
<comment type="caution">
    <text evidence="1">The sequence shown here is derived from an EMBL/GenBank/DDBJ whole genome shotgun (WGS) entry which is preliminary data.</text>
</comment>
<sequence length="45" mass="5285">MKLVLDLEQFGVIKKNNIDELLEYATEKKAVQFSTYLLDKKKHCV</sequence>
<evidence type="ECO:0000313" key="2">
    <source>
        <dbReference type="Proteomes" id="UP000005326"/>
    </source>
</evidence>
<protein>
    <submittedName>
        <fullName evidence="1">Uncharacterized protein</fullName>
    </submittedName>
</protein>
<accession>B0MS59</accession>
<proteinExistence type="predicted"/>
<name>B0MS59_9FIRM</name>
<dbReference type="Proteomes" id="UP000005326">
    <property type="component" value="Unassembled WGS sequence"/>
</dbReference>
<keyword evidence="2" id="KW-1185">Reference proteome</keyword>